<dbReference type="InterPro" id="IPR001733">
    <property type="entry name" value="Peptidase_S26B"/>
</dbReference>
<dbReference type="GO" id="GO:0006465">
    <property type="term" value="P:signal peptide processing"/>
    <property type="evidence" value="ECO:0007669"/>
    <property type="project" value="UniProtKB-UniRule"/>
</dbReference>
<dbReference type="AlphaFoldDB" id="A0A7T6Z8P7"/>
<dbReference type="InterPro" id="IPR036286">
    <property type="entry name" value="LexA/Signal_pep-like_sf"/>
</dbReference>
<evidence type="ECO:0000256" key="6">
    <source>
        <dbReference type="SAM" id="MobiDB-lite"/>
    </source>
</evidence>
<name>A0A7T6Z8P7_9BACI</name>
<evidence type="ECO:0000256" key="4">
    <source>
        <dbReference type="ARBA" id="ARBA00023136"/>
    </source>
</evidence>
<keyword evidence="2 7" id="KW-0812">Transmembrane</keyword>
<keyword evidence="9" id="KW-1185">Reference proteome</keyword>
<protein>
    <recommendedName>
        <fullName evidence="5">Signal peptidase I</fullName>
        <ecNumber evidence="5">3.4.21.89</ecNumber>
    </recommendedName>
</protein>
<keyword evidence="3 7" id="KW-1133">Transmembrane helix</keyword>
<dbReference type="GO" id="GO:0004252">
    <property type="term" value="F:serine-type endopeptidase activity"/>
    <property type="evidence" value="ECO:0007669"/>
    <property type="project" value="UniProtKB-UniRule"/>
</dbReference>
<evidence type="ECO:0000256" key="5">
    <source>
        <dbReference type="NCBIfam" id="TIGR02228"/>
    </source>
</evidence>
<reference evidence="8 9" key="1">
    <citation type="submission" date="2020-06" db="EMBL/GenBank/DDBJ databases">
        <title>Genomic analysis of Salicibibacter sp. NKC21-4.</title>
        <authorList>
            <person name="Oh Y.J."/>
        </authorList>
    </citation>
    <scope>NUCLEOTIDE SEQUENCE [LARGE SCALE GENOMIC DNA]</scope>
    <source>
        <strain evidence="8 9">NKC21-4</strain>
    </source>
</reference>
<dbReference type="EC" id="3.4.21.89" evidence="5"/>
<evidence type="ECO:0000256" key="3">
    <source>
        <dbReference type="ARBA" id="ARBA00022989"/>
    </source>
</evidence>
<dbReference type="Proteomes" id="UP000595349">
    <property type="component" value="Chromosome"/>
</dbReference>
<sequence>MWRVTRKLISGFTTALLFTLLVVTLFAVISSQAADGEPNVFGYELKTVLSGSMEPEIQTGSMIAVQPTEETTQFEKGDVITFTNPDDNLVTHRVHEVENDGQQYITKGDNNNSTDAEPVLAENVLGEHTGLTVPFLGYAFVFATSEQGAVLLLILPGVLLLAYSAFTVWRALRQIESSKKNEEPATEESVSPPRQE</sequence>
<dbReference type="CDD" id="cd06462">
    <property type="entry name" value="Peptidase_S24_S26"/>
    <property type="match status" value="1"/>
</dbReference>
<dbReference type="RefSeq" id="WP_200087801.1">
    <property type="nucleotide sequence ID" value="NZ_CP054706.1"/>
</dbReference>
<dbReference type="PRINTS" id="PR00728">
    <property type="entry name" value="SIGNALPTASE"/>
</dbReference>
<feature type="region of interest" description="Disordered" evidence="6">
    <location>
        <begin position="177"/>
        <end position="196"/>
    </location>
</feature>
<dbReference type="SUPFAM" id="SSF51306">
    <property type="entry name" value="LexA/Signal peptidase"/>
    <property type="match status" value="1"/>
</dbReference>
<comment type="subcellular location">
    <subcellularLocation>
        <location evidence="1">Membrane</location>
    </subcellularLocation>
</comment>
<dbReference type="Gene3D" id="2.10.109.10">
    <property type="entry name" value="Umud Fragment, subunit A"/>
    <property type="match status" value="1"/>
</dbReference>
<feature type="transmembrane region" description="Helical" evidence="7">
    <location>
        <begin position="149"/>
        <end position="172"/>
    </location>
</feature>
<accession>A0A7T6Z8P7</accession>
<keyword evidence="4 7" id="KW-0472">Membrane</keyword>
<dbReference type="PANTHER" id="PTHR10806">
    <property type="entry name" value="SIGNAL PEPTIDASE COMPLEX CATALYTIC SUBUNIT SEC11"/>
    <property type="match status" value="1"/>
</dbReference>
<dbReference type="PANTHER" id="PTHR10806:SF6">
    <property type="entry name" value="SIGNAL PEPTIDASE COMPLEX CATALYTIC SUBUNIT SEC11"/>
    <property type="match status" value="1"/>
</dbReference>
<keyword evidence="8" id="KW-0378">Hydrolase</keyword>
<dbReference type="EMBL" id="CP054706">
    <property type="protein sequence ID" value="QQK78922.1"/>
    <property type="molecule type" value="Genomic_DNA"/>
</dbReference>
<organism evidence="8 9">
    <name type="scientific">Salicibibacter cibi</name>
    <dbReference type="NCBI Taxonomy" id="2743001"/>
    <lineage>
        <taxon>Bacteria</taxon>
        <taxon>Bacillati</taxon>
        <taxon>Bacillota</taxon>
        <taxon>Bacilli</taxon>
        <taxon>Bacillales</taxon>
        <taxon>Bacillaceae</taxon>
        <taxon>Salicibibacter</taxon>
    </lineage>
</organism>
<dbReference type="NCBIfam" id="TIGR02228">
    <property type="entry name" value="sigpep_I_arch"/>
    <property type="match status" value="1"/>
</dbReference>
<evidence type="ECO:0000256" key="2">
    <source>
        <dbReference type="ARBA" id="ARBA00022692"/>
    </source>
</evidence>
<dbReference type="KEGG" id="scib:HUG20_02715"/>
<dbReference type="NCBIfam" id="NF046067">
    <property type="entry name" value="SigPepSipWBacil"/>
    <property type="match status" value="1"/>
</dbReference>
<evidence type="ECO:0000313" key="8">
    <source>
        <dbReference type="EMBL" id="QQK78922.1"/>
    </source>
</evidence>
<dbReference type="GO" id="GO:0016020">
    <property type="term" value="C:membrane"/>
    <property type="evidence" value="ECO:0007669"/>
    <property type="project" value="UniProtKB-SubCell"/>
</dbReference>
<dbReference type="GO" id="GO:0009003">
    <property type="term" value="F:signal peptidase activity"/>
    <property type="evidence" value="ECO:0007669"/>
    <property type="project" value="UniProtKB-EC"/>
</dbReference>
<proteinExistence type="predicted"/>
<evidence type="ECO:0000256" key="1">
    <source>
        <dbReference type="ARBA" id="ARBA00004370"/>
    </source>
</evidence>
<evidence type="ECO:0000256" key="7">
    <source>
        <dbReference type="SAM" id="Phobius"/>
    </source>
</evidence>
<gene>
    <name evidence="8" type="ORF">HUG20_02715</name>
</gene>
<evidence type="ECO:0000313" key="9">
    <source>
        <dbReference type="Proteomes" id="UP000595349"/>
    </source>
</evidence>